<reference evidence="6 7" key="1">
    <citation type="journal article" date="2016" name="ISME J.">
        <title>Global occurrence and heterogeneity of the Roseobacter-clade species Ruegeria mobilis.</title>
        <authorList>
            <person name="Sonnenschein E."/>
            <person name="Gram L."/>
        </authorList>
    </citation>
    <scope>NUCLEOTIDE SEQUENCE [LARGE SCALE GENOMIC DNA]</scope>
    <source>
        <strain evidence="6 7">F1926</strain>
    </source>
</reference>
<dbReference type="RefSeq" id="WP_005632830.1">
    <property type="nucleotide sequence ID" value="NZ_CP015230.1"/>
</dbReference>
<dbReference type="PROSITE" id="PS50977">
    <property type="entry name" value="HTH_TETR_2"/>
    <property type="match status" value="1"/>
</dbReference>
<evidence type="ECO:0000256" key="4">
    <source>
        <dbReference type="PROSITE-ProRule" id="PRU00335"/>
    </source>
</evidence>
<dbReference type="PANTHER" id="PTHR30055">
    <property type="entry name" value="HTH-TYPE TRANSCRIPTIONAL REGULATOR RUTR"/>
    <property type="match status" value="1"/>
</dbReference>
<dbReference type="GO" id="GO:0000976">
    <property type="term" value="F:transcription cis-regulatory region binding"/>
    <property type="evidence" value="ECO:0007669"/>
    <property type="project" value="TreeGrafter"/>
</dbReference>
<keyword evidence="2 4" id="KW-0238">DNA-binding</keyword>
<evidence type="ECO:0000256" key="2">
    <source>
        <dbReference type="ARBA" id="ARBA00023125"/>
    </source>
</evidence>
<dbReference type="GO" id="GO:0003700">
    <property type="term" value="F:DNA-binding transcription factor activity"/>
    <property type="evidence" value="ECO:0007669"/>
    <property type="project" value="TreeGrafter"/>
</dbReference>
<dbReference type="EMBL" id="CP015230">
    <property type="protein sequence ID" value="ANP40230.1"/>
    <property type="molecule type" value="Genomic_DNA"/>
</dbReference>
<dbReference type="Pfam" id="PF13305">
    <property type="entry name" value="TetR_C_33"/>
    <property type="match status" value="1"/>
</dbReference>
<dbReference type="KEGG" id="rmb:K529_005580"/>
<sequence length="197" mass="21060">MARPRQYHPETLRAAVVSAARGLLEEGGPPALTARALAQASGATSGTIYASFGDLHSVLIEVNRDTFRELGEMINALPDAPPEPWLYALAEAYVDFMLERKGVWRGLFEGDRVTDVFPQWYMAAINALLAKIAHPIAALAPSENAAERAEELFISVHGVVALAAIGRLDMVSPRSPKALAHAAVSTMLSALKDASDA</sequence>
<evidence type="ECO:0000256" key="3">
    <source>
        <dbReference type="ARBA" id="ARBA00023163"/>
    </source>
</evidence>
<name>A0A1B1A0W3_9RHOB</name>
<accession>A0A1B1A0W3</accession>
<keyword evidence="3" id="KW-0804">Transcription</keyword>
<gene>
    <name evidence="6" type="ORF">K529_005580</name>
</gene>
<evidence type="ECO:0000313" key="7">
    <source>
        <dbReference type="Proteomes" id="UP000013243"/>
    </source>
</evidence>
<dbReference type="InterPro" id="IPR025996">
    <property type="entry name" value="MT1864/Rv1816-like_C"/>
</dbReference>
<dbReference type="AlphaFoldDB" id="A0A1B1A0W3"/>
<protein>
    <submittedName>
        <fullName evidence="6">TetR family transcriptional regulator</fullName>
    </submittedName>
</protein>
<organism evidence="6 7">
    <name type="scientific">Tritonibacter mobilis F1926</name>
    <dbReference type="NCBI Taxonomy" id="1265309"/>
    <lineage>
        <taxon>Bacteria</taxon>
        <taxon>Pseudomonadati</taxon>
        <taxon>Pseudomonadota</taxon>
        <taxon>Alphaproteobacteria</taxon>
        <taxon>Rhodobacterales</taxon>
        <taxon>Paracoccaceae</taxon>
        <taxon>Tritonibacter</taxon>
    </lineage>
</organism>
<dbReference type="InterPro" id="IPR009057">
    <property type="entry name" value="Homeodomain-like_sf"/>
</dbReference>
<dbReference type="Proteomes" id="UP000013243">
    <property type="component" value="Chromosome"/>
</dbReference>
<dbReference type="SUPFAM" id="SSF46689">
    <property type="entry name" value="Homeodomain-like"/>
    <property type="match status" value="1"/>
</dbReference>
<dbReference type="GeneID" id="28249282"/>
<evidence type="ECO:0000259" key="5">
    <source>
        <dbReference type="PROSITE" id="PS50977"/>
    </source>
</evidence>
<dbReference type="Pfam" id="PF00440">
    <property type="entry name" value="TetR_N"/>
    <property type="match status" value="1"/>
</dbReference>
<feature type="domain" description="HTH tetR-type" evidence="5">
    <location>
        <begin position="10"/>
        <end position="70"/>
    </location>
</feature>
<dbReference type="InterPro" id="IPR050109">
    <property type="entry name" value="HTH-type_TetR-like_transc_reg"/>
</dbReference>
<dbReference type="InterPro" id="IPR001647">
    <property type="entry name" value="HTH_TetR"/>
</dbReference>
<dbReference type="OrthoDB" id="7223515at2"/>
<evidence type="ECO:0000256" key="1">
    <source>
        <dbReference type="ARBA" id="ARBA00023015"/>
    </source>
</evidence>
<dbReference type="STRING" id="1265309.K529_005580"/>
<dbReference type="SUPFAM" id="SSF48498">
    <property type="entry name" value="Tetracyclin repressor-like, C-terminal domain"/>
    <property type="match status" value="1"/>
</dbReference>
<evidence type="ECO:0000313" key="6">
    <source>
        <dbReference type="EMBL" id="ANP40230.1"/>
    </source>
</evidence>
<proteinExistence type="predicted"/>
<dbReference type="InterPro" id="IPR036271">
    <property type="entry name" value="Tet_transcr_reg_TetR-rel_C_sf"/>
</dbReference>
<keyword evidence="1" id="KW-0805">Transcription regulation</keyword>
<dbReference type="PANTHER" id="PTHR30055:SF234">
    <property type="entry name" value="HTH-TYPE TRANSCRIPTIONAL REGULATOR BETI"/>
    <property type="match status" value="1"/>
</dbReference>
<dbReference type="Gene3D" id="1.10.357.10">
    <property type="entry name" value="Tetracycline Repressor, domain 2"/>
    <property type="match status" value="1"/>
</dbReference>
<feature type="DNA-binding region" description="H-T-H motif" evidence="4">
    <location>
        <begin position="33"/>
        <end position="52"/>
    </location>
</feature>